<name>A0A8H2XTV8_9AGAM</name>
<feature type="compositionally biased region" description="Basic residues" evidence="1">
    <location>
        <begin position="1"/>
        <end position="12"/>
    </location>
</feature>
<dbReference type="Pfam" id="PF00856">
    <property type="entry name" value="SET"/>
    <property type="match status" value="1"/>
</dbReference>
<evidence type="ECO:0000313" key="4">
    <source>
        <dbReference type="Proteomes" id="UP000663841"/>
    </source>
</evidence>
<proteinExistence type="predicted"/>
<feature type="domain" description="SET" evidence="2">
    <location>
        <begin position="400"/>
        <end position="451"/>
    </location>
</feature>
<dbReference type="Gene3D" id="2.170.270.10">
    <property type="entry name" value="SET domain"/>
    <property type="match status" value="1"/>
</dbReference>
<accession>A0A8H2XTV8</accession>
<organism evidence="3 4">
    <name type="scientific">Rhizoctonia solani</name>
    <dbReference type="NCBI Taxonomy" id="456999"/>
    <lineage>
        <taxon>Eukaryota</taxon>
        <taxon>Fungi</taxon>
        <taxon>Dikarya</taxon>
        <taxon>Basidiomycota</taxon>
        <taxon>Agaricomycotina</taxon>
        <taxon>Agaricomycetes</taxon>
        <taxon>Cantharellales</taxon>
        <taxon>Ceratobasidiaceae</taxon>
        <taxon>Rhizoctonia</taxon>
    </lineage>
</organism>
<sequence>MPQRHNKKRKSKSSAITSRTRQEKRRERPATPDPLDPKYCHSSESEPEDYGDLNGQEKWEIDGVVDSHCGENDRMSYKIRWDKDDWQRADGTSEEWIPEPMANRSTHANLVKKYGAREFSKLDSLEASAFNTEFETGRYYSHMNSMAPGSSKNIWNQTGYLGVFGLGDAHVSRFYLTDPGFIPEDHEDDSDSDSNTGRQSPHRTRRVVPRRERTGSTSLGGTPHTGSQQVPPTALQELELKWNRVASAVGAAPITLTNQLDRSIPSLKQTFEYSEMDLRHRNSKAKDIHLGQIHLLAVTATSVISLIDVAVKHLRSTLVDLGVCIPLLMTAMENITSILKVSLLSVMWAAGAQQHVRIALFNALEVSTLRLSSSKSRAGVFARDKLLQPVKYWARLRVEMSSGQKAKFRDRNQFLFDMDSRHHKYTLDCWAIGNWTRFINHKCEPNLKVVSVCYDTLPDGRSLDSIITQLPRQEKG</sequence>
<protein>
    <recommendedName>
        <fullName evidence="2">SET domain-containing protein</fullName>
    </recommendedName>
</protein>
<evidence type="ECO:0000259" key="2">
    <source>
        <dbReference type="Pfam" id="PF00856"/>
    </source>
</evidence>
<feature type="compositionally biased region" description="Polar residues" evidence="1">
    <location>
        <begin position="215"/>
        <end position="231"/>
    </location>
</feature>
<dbReference type="AlphaFoldDB" id="A0A8H2XTV8"/>
<dbReference type="InterPro" id="IPR046341">
    <property type="entry name" value="SET_dom_sf"/>
</dbReference>
<gene>
    <name evidence="3" type="ORF">RDB_LOCUS72783</name>
</gene>
<reference evidence="3" key="1">
    <citation type="submission" date="2021-01" db="EMBL/GenBank/DDBJ databases">
        <authorList>
            <person name="Kaushik A."/>
        </authorList>
    </citation>
    <scope>NUCLEOTIDE SEQUENCE</scope>
    <source>
        <strain evidence="3">AG3-T5</strain>
    </source>
</reference>
<dbReference type="SUPFAM" id="SSF82199">
    <property type="entry name" value="SET domain"/>
    <property type="match status" value="1"/>
</dbReference>
<dbReference type="EMBL" id="CAJMWW010000086">
    <property type="protein sequence ID" value="CAE6433927.1"/>
    <property type="molecule type" value="Genomic_DNA"/>
</dbReference>
<feature type="compositionally biased region" description="Basic and acidic residues" evidence="1">
    <location>
        <begin position="20"/>
        <end position="44"/>
    </location>
</feature>
<evidence type="ECO:0000256" key="1">
    <source>
        <dbReference type="SAM" id="MobiDB-lite"/>
    </source>
</evidence>
<feature type="region of interest" description="Disordered" evidence="1">
    <location>
        <begin position="1"/>
        <end position="54"/>
    </location>
</feature>
<comment type="caution">
    <text evidence="3">The sequence shown here is derived from an EMBL/GenBank/DDBJ whole genome shotgun (WGS) entry which is preliminary data.</text>
</comment>
<dbReference type="InterPro" id="IPR001214">
    <property type="entry name" value="SET_dom"/>
</dbReference>
<evidence type="ECO:0000313" key="3">
    <source>
        <dbReference type="EMBL" id="CAE6433927.1"/>
    </source>
</evidence>
<feature type="region of interest" description="Disordered" evidence="1">
    <location>
        <begin position="182"/>
        <end position="231"/>
    </location>
</feature>
<dbReference type="Proteomes" id="UP000663841">
    <property type="component" value="Unassembled WGS sequence"/>
</dbReference>